<protein>
    <submittedName>
        <fullName evidence="2">Uncharacterized protein</fullName>
    </submittedName>
</protein>
<feature type="signal peptide" evidence="1">
    <location>
        <begin position="1"/>
        <end position="22"/>
    </location>
</feature>
<dbReference type="NCBIfam" id="NF038353">
    <property type="entry name" value="FxLYD_dom"/>
    <property type="match status" value="1"/>
</dbReference>
<dbReference type="InParanoid" id="A9B2J4"/>
<gene>
    <name evidence="2" type="ordered locus">Haur_1394</name>
</gene>
<evidence type="ECO:0000256" key="1">
    <source>
        <dbReference type="SAM" id="SignalP"/>
    </source>
</evidence>
<reference evidence="2 3" key="1">
    <citation type="journal article" date="2011" name="Stand. Genomic Sci.">
        <title>Complete genome sequence of the filamentous gliding predatory bacterium Herpetosiphon aurantiacus type strain (114-95(T)).</title>
        <authorList>
            <person name="Kiss H."/>
            <person name="Nett M."/>
            <person name="Domin N."/>
            <person name="Martin K."/>
            <person name="Maresca J.A."/>
            <person name="Copeland A."/>
            <person name="Lapidus A."/>
            <person name="Lucas S."/>
            <person name="Berry K.W."/>
            <person name="Glavina Del Rio T."/>
            <person name="Dalin E."/>
            <person name="Tice H."/>
            <person name="Pitluck S."/>
            <person name="Richardson P."/>
            <person name="Bruce D."/>
            <person name="Goodwin L."/>
            <person name="Han C."/>
            <person name="Detter J.C."/>
            <person name="Schmutz J."/>
            <person name="Brettin T."/>
            <person name="Land M."/>
            <person name="Hauser L."/>
            <person name="Kyrpides N.C."/>
            <person name="Ivanova N."/>
            <person name="Goker M."/>
            <person name="Woyke T."/>
            <person name="Klenk H.P."/>
            <person name="Bryant D.A."/>
        </authorList>
    </citation>
    <scope>NUCLEOTIDE SEQUENCE [LARGE SCALE GENOMIC DNA]</scope>
    <source>
        <strain evidence="3">ATCC 23779 / DSM 785 / 114-95</strain>
    </source>
</reference>
<dbReference type="BioCyc" id="HAUR316274:GHYA-1415-MONOMER"/>
<keyword evidence="3" id="KW-1185">Reference proteome</keyword>
<proteinExistence type="predicted"/>
<evidence type="ECO:0000313" key="2">
    <source>
        <dbReference type="EMBL" id="ABX04039.1"/>
    </source>
</evidence>
<dbReference type="HOGENOM" id="CLU_661853_0_0_0"/>
<evidence type="ECO:0000313" key="3">
    <source>
        <dbReference type="Proteomes" id="UP000000787"/>
    </source>
</evidence>
<dbReference type="Proteomes" id="UP000000787">
    <property type="component" value="Chromosome"/>
</dbReference>
<dbReference type="AlphaFoldDB" id="A9B2J4"/>
<name>A9B2J4_HERA2</name>
<dbReference type="KEGG" id="hau:Haur_1394"/>
<dbReference type="InterPro" id="IPR047676">
    <property type="entry name" value="FxLYD_dom"/>
</dbReference>
<dbReference type="eggNOG" id="COG0823">
    <property type="taxonomic scope" value="Bacteria"/>
</dbReference>
<sequence>MRRFLIALGVLALLGLPRAVSAHDMCFPSDKTPYCLPDPFSDYWELNGGLPVFGYPVTAKADELNKDTGKMHPTQWLERNRLEYHNENKGTAYEVLLGLLGKERLAQLGRNPASEPREAGAKAGCLWFEQTGHNICNIEGTVGFKTYWETHGLKINGMDKFSQSLQLFGLPLTEPKMETNSAGDRVLTQWFERARFEWHPKNGAEYKVLLGLLGKEVHDNAGSPPPATLAIVSHRTYVDSIDFRWIVGEVVNNTASNQQFVKVIANLYDAGSNLVGTETGYTILDIVKAGTKSPFSILILEPPANFDHYTLQIEARETTTAPLDTFAILSFGNRDSEIGNYRYVYGEVRNDTGVPVKFTKIAITCYTKESTVQQVGFGYTSLQNIAVGQSSAFEILLSQWSGVERCEAQVQARKQ</sequence>
<dbReference type="EMBL" id="CP000875">
    <property type="protein sequence ID" value="ABX04039.1"/>
    <property type="molecule type" value="Genomic_DNA"/>
</dbReference>
<feature type="chain" id="PRO_5002732373" evidence="1">
    <location>
        <begin position="23"/>
        <end position="415"/>
    </location>
</feature>
<keyword evidence="1" id="KW-0732">Signal</keyword>
<organism evidence="2 3">
    <name type="scientific">Herpetosiphon aurantiacus (strain ATCC 23779 / DSM 785 / 114-95)</name>
    <dbReference type="NCBI Taxonomy" id="316274"/>
    <lineage>
        <taxon>Bacteria</taxon>
        <taxon>Bacillati</taxon>
        <taxon>Chloroflexota</taxon>
        <taxon>Chloroflexia</taxon>
        <taxon>Herpetosiphonales</taxon>
        <taxon>Herpetosiphonaceae</taxon>
        <taxon>Herpetosiphon</taxon>
    </lineage>
</organism>
<accession>A9B2J4</accession>